<dbReference type="EMBL" id="MEZK01000010">
    <property type="protein sequence ID" value="OGD63389.1"/>
    <property type="molecule type" value="Genomic_DNA"/>
</dbReference>
<dbReference type="AlphaFoldDB" id="A0A1F5E7L4"/>
<dbReference type="GO" id="GO:0004582">
    <property type="term" value="F:dolichyl-phosphate beta-D-mannosyltransferase activity"/>
    <property type="evidence" value="ECO:0007669"/>
    <property type="project" value="InterPro"/>
</dbReference>
<evidence type="ECO:0000259" key="4">
    <source>
        <dbReference type="Pfam" id="PF00535"/>
    </source>
</evidence>
<evidence type="ECO:0000256" key="3">
    <source>
        <dbReference type="ARBA" id="ARBA00022679"/>
    </source>
</evidence>
<proteinExistence type="inferred from homology"/>
<feature type="domain" description="Glycosyltransferase 2-like" evidence="4">
    <location>
        <begin position="4"/>
        <end position="163"/>
    </location>
</feature>
<dbReference type="SUPFAM" id="SSF53448">
    <property type="entry name" value="Nucleotide-diphospho-sugar transferases"/>
    <property type="match status" value="1"/>
</dbReference>
<comment type="similarity">
    <text evidence="1">Belongs to the glycosyltransferase 2 family.</text>
</comment>
<sequence length="193" mass="21462">MKISVILPTYNESHNIINLVQAILKTLSKNVECLIIDDDSPDGTGKLVKEKFLNNKKVRCFIRKGKRDLGKAIAYGLSQVKGDMIIIMDSDFNHQPKYLPKFVEKINNYDIICGSRYIKGGGMPGNHLRLIGSYIFNCFIRLTLGMHLTDNLSGFLAFRRSVLGLLNPTTKQKISMALVSGTSASNGGLRKIV</sequence>
<keyword evidence="3" id="KW-0808">Transferase</keyword>
<dbReference type="InterPro" id="IPR029044">
    <property type="entry name" value="Nucleotide-diphossugar_trans"/>
</dbReference>
<evidence type="ECO:0000256" key="2">
    <source>
        <dbReference type="ARBA" id="ARBA00022676"/>
    </source>
</evidence>
<gene>
    <name evidence="5" type="ORF">A2160_02825</name>
</gene>
<dbReference type="PANTHER" id="PTHR43398">
    <property type="entry name" value="DOLICHOL-PHOSPHATE MANNOSYLTRANSFERASE SUBUNIT 1"/>
    <property type="match status" value="1"/>
</dbReference>
<evidence type="ECO:0000313" key="5">
    <source>
        <dbReference type="EMBL" id="OGD63389.1"/>
    </source>
</evidence>
<evidence type="ECO:0000256" key="1">
    <source>
        <dbReference type="ARBA" id="ARBA00006739"/>
    </source>
</evidence>
<dbReference type="InterPro" id="IPR039528">
    <property type="entry name" value="DPM1-like"/>
</dbReference>
<dbReference type="Pfam" id="PF00535">
    <property type="entry name" value="Glycos_transf_2"/>
    <property type="match status" value="1"/>
</dbReference>
<comment type="caution">
    <text evidence="5">The sequence shown here is derived from an EMBL/GenBank/DDBJ whole genome shotgun (WGS) entry which is preliminary data.</text>
</comment>
<dbReference type="PANTHER" id="PTHR43398:SF1">
    <property type="entry name" value="DOLICHOL-PHOSPHATE MANNOSYLTRANSFERASE SUBUNIT 1"/>
    <property type="match status" value="1"/>
</dbReference>
<protein>
    <recommendedName>
        <fullName evidence="4">Glycosyltransferase 2-like domain-containing protein</fullName>
    </recommendedName>
</protein>
<reference evidence="5 6" key="1">
    <citation type="journal article" date="2016" name="Nat. Commun.">
        <title>Thousands of microbial genomes shed light on interconnected biogeochemical processes in an aquifer system.</title>
        <authorList>
            <person name="Anantharaman K."/>
            <person name="Brown C.T."/>
            <person name="Hug L.A."/>
            <person name="Sharon I."/>
            <person name="Castelle C.J."/>
            <person name="Probst A.J."/>
            <person name="Thomas B.C."/>
            <person name="Singh A."/>
            <person name="Wilkins M.J."/>
            <person name="Karaoz U."/>
            <person name="Brodie E.L."/>
            <person name="Williams K.H."/>
            <person name="Hubbard S.S."/>
            <person name="Banfield J.F."/>
        </authorList>
    </citation>
    <scope>NUCLEOTIDE SEQUENCE [LARGE SCALE GENOMIC DNA]</scope>
</reference>
<dbReference type="Gene3D" id="3.90.550.10">
    <property type="entry name" value="Spore Coat Polysaccharide Biosynthesis Protein SpsA, Chain A"/>
    <property type="match status" value="1"/>
</dbReference>
<keyword evidence="2" id="KW-0328">Glycosyltransferase</keyword>
<evidence type="ECO:0000313" key="6">
    <source>
        <dbReference type="Proteomes" id="UP000177006"/>
    </source>
</evidence>
<dbReference type="Proteomes" id="UP000177006">
    <property type="component" value="Unassembled WGS sequence"/>
</dbReference>
<dbReference type="STRING" id="1797457.A2160_02825"/>
<name>A0A1F5E7L4_9BACT</name>
<accession>A0A1F5E7L4</accession>
<dbReference type="InterPro" id="IPR001173">
    <property type="entry name" value="Glyco_trans_2-like"/>
</dbReference>
<organism evidence="5 6">
    <name type="scientific">Candidatus Beckwithbacteria bacterium RBG_13_42_9</name>
    <dbReference type="NCBI Taxonomy" id="1797457"/>
    <lineage>
        <taxon>Bacteria</taxon>
        <taxon>Candidatus Beckwithiibacteriota</taxon>
    </lineage>
</organism>